<dbReference type="GO" id="GO:0008174">
    <property type="term" value="F:mRNA methyltransferase activity"/>
    <property type="evidence" value="ECO:0007669"/>
    <property type="project" value="UniProtKB-UniRule"/>
</dbReference>
<feature type="transmembrane region" description="Helical" evidence="8">
    <location>
        <begin position="42"/>
        <end position="70"/>
    </location>
</feature>
<keyword evidence="6" id="KW-0067">ATP-binding</keyword>
<name>A0A125R919_9VIRU</name>
<dbReference type="SUPFAM" id="SSF56672">
    <property type="entry name" value="DNA/RNA polymerases"/>
    <property type="match status" value="1"/>
</dbReference>
<keyword evidence="12" id="KW-1185">Reference proteome</keyword>
<evidence type="ECO:0000256" key="8">
    <source>
        <dbReference type="SAM" id="Phobius"/>
    </source>
</evidence>
<accession>A0A125R919</accession>
<feature type="domain" description="RdRp catalytic" evidence="9">
    <location>
        <begin position="1842"/>
        <end position="1949"/>
    </location>
</feature>
<keyword evidence="3" id="KW-0548">Nucleotidyltransferase</keyword>
<keyword evidence="1" id="KW-0696">RNA-directed RNA polymerase</keyword>
<evidence type="ECO:0000259" key="10">
    <source>
        <dbReference type="PROSITE" id="PS51743"/>
    </source>
</evidence>
<protein>
    <submittedName>
        <fullName evidence="11">Polyprotein</fullName>
    </submittedName>
</protein>
<evidence type="ECO:0000256" key="7">
    <source>
        <dbReference type="ARBA" id="ARBA00022953"/>
    </source>
</evidence>
<evidence type="ECO:0000256" key="2">
    <source>
        <dbReference type="ARBA" id="ARBA00022679"/>
    </source>
</evidence>
<feature type="transmembrane region" description="Helical" evidence="8">
    <location>
        <begin position="658"/>
        <end position="678"/>
    </location>
</feature>
<dbReference type="KEGG" id="vg:37619803"/>
<dbReference type="InterPro" id="IPR043502">
    <property type="entry name" value="DNA/RNA_pol_sf"/>
</dbReference>
<keyword evidence="8" id="KW-0812">Transmembrane</keyword>
<evidence type="ECO:0000313" key="12">
    <source>
        <dbReference type="Proteomes" id="UP000241608"/>
    </source>
</evidence>
<dbReference type="CDD" id="cd23248">
    <property type="entry name" value="Deltaflexiviridae_RdRp"/>
    <property type="match status" value="1"/>
</dbReference>
<dbReference type="EMBL" id="KT581451">
    <property type="protein sequence ID" value="AMD16208.1"/>
    <property type="molecule type" value="Genomic_RNA"/>
</dbReference>
<dbReference type="GO" id="GO:0039694">
    <property type="term" value="P:viral RNA genome replication"/>
    <property type="evidence" value="ECO:0007669"/>
    <property type="project" value="InterPro"/>
</dbReference>
<dbReference type="GO" id="GO:0016787">
    <property type="term" value="F:hydrolase activity"/>
    <property type="evidence" value="ECO:0007669"/>
    <property type="project" value="UniProtKB-KW"/>
</dbReference>
<organism evidence="11 12">
    <name type="scientific">Sclerotinia sclerotiorum deltaflexivirus 1</name>
    <dbReference type="NCBI Taxonomy" id="1788309"/>
    <lineage>
        <taxon>Viruses</taxon>
        <taxon>Riboviria</taxon>
        <taxon>Orthornavirae</taxon>
        <taxon>Kitrinoviricota</taxon>
        <taxon>Alsuviricetes</taxon>
        <taxon>Tymovirales</taxon>
        <taxon>Deltaflexiviridae</taxon>
        <taxon>Deltaflexivirus</taxon>
        <taxon>Deltaflexivirus sclerotiniae</taxon>
        <taxon>Sclerotinia deltaflexivirus 1</taxon>
    </lineage>
</organism>
<evidence type="ECO:0000256" key="1">
    <source>
        <dbReference type="ARBA" id="ARBA00022484"/>
    </source>
</evidence>
<dbReference type="RefSeq" id="YP_009508363.1">
    <property type="nucleotide sequence ID" value="NC_038977.1"/>
</dbReference>
<evidence type="ECO:0000259" key="9">
    <source>
        <dbReference type="PROSITE" id="PS50507"/>
    </source>
</evidence>
<dbReference type="PROSITE" id="PS50507">
    <property type="entry name" value="RDRP_SSRNA_POS"/>
    <property type="match status" value="1"/>
</dbReference>
<dbReference type="InterPro" id="IPR027351">
    <property type="entry name" value="(+)RNA_virus_helicase_core_dom"/>
</dbReference>
<evidence type="ECO:0000256" key="3">
    <source>
        <dbReference type="ARBA" id="ARBA00022695"/>
    </source>
</evidence>
<keyword evidence="5" id="KW-0378">Hydrolase</keyword>
<keyword evidence="7" id="KW-0693">Viral RNA replication</keyword>
<dbReference type="GO" id="GO:0003968">
    <property type="term" value="F:RNA-directed RNA polymerase activity"/>
    <property type="evidence" value="ECO:0007669"/>
    <property type="project" value="UniProtKB-KW"/>
</dbReference>
<dbReference type="GeneID" id="37619803"/>
<dbReference type="GO" id="GO:0003723">
    <property type="term" value="F:RNA binding"/>
    <property type="evidence" value="ECO:0007669"/>
    <property type="project" value="InterPro"/>
</dbReference>
<feature type="transmembrane region" description="Helical" evidence="8">
    <location>
        <begin position="621"/>
        <end position="646"/>
    </location>
</feature>
<dbReference type="Pfam" id="PF01660">
    <property type="entry name" value="Vmethyltransf"/>
    <property type="match status" value="1"/>
</dbReference>
<dbReference type="Proteomes" id="UP000241608">
    <property type="component" value="Segment"/>
</dbReference>
<dbReference type="GO" id="GO:0005524">
    <property type="term" value="F:ATP binding"/>
    <property type="evidence" value="ECO:0007669"/>
    <property type="project" value="UniProtKB-KW"/>
</dbReference>
<evidence type="ECO:0000256" key="4">
    <source>
        <dbReference type="ARBA" id="ARBA00022741"/>
    </source>
</evidence>
<feature type="domain" description="Alphavirus-like MT" evidence="10">
    <location>
        <begin position="234"/>
        <end position="401"/>
    </location>
</feature>
<keyword evidence="4" id="KW-0547">Nucleotide-binding</keyword>
<dbReference type="Pfam" id="PF01443">
    <property type="entry name" value="Viral_helicase1"/>
    <property type="match status" value="1"/>
</dbReference>
<evidence type="ECO:0000313" key="11">
    <source>
        <dbReference type="EMBL" id="AMD16208.1"/>
    </source>
</evidence>
<dbReference type="GO" id="GO:0016556">
    <property type="term" value="P:mRNA modification"/>
    <property type="evidence" value="ECO:0007669"/>
    <property type="project" value="InterPro"/>
</dbReference>
<dbReference type="GO" id="GO:0006396">
    <property type="term" value="P:RNA processing"/>
    <property type="evidence" value="ECO:0007669"/>
    <property type="project" value="InterPro"/>
</dbReference>
<sequence length="2075" mass="230680">MKSKYNRLDPTRGMSLSLSLVAVLAATVHIYASATAPLLWYILVPFLLSATAAIYVPALLFSVIVTLAVLHITTYSFLLMCGAKIKSSPPNTPGFCWHTVVPENYRHRFSYNPEGWICQKKLKEILLFKIRYHKDPSSRFPFVRLISLGQSQYHILPYTSYKGRLIRVKDLPEGWYGAGSTDPNFYSDSPLRSVILSMHMGAYGKALDIARKECPYDVPSNLKPLLTEAGISQPPPHAPTHSHPVHYALRNKYMSLAAKSLQGEWYALFAGPDRINFLRSCGASAPVGAPFSPIYEGKDITRHMGQPIPAVKEPSSPAPVWYVCDALHHLSASTVGSWFDKNPKLEYVVATTIIPPETLWGLPSLCQILYTYSVKNNVLTYVPEGHTGSAYVQPVDGNRWLKTDALITPQNRCVHVSLLAQDYAHQLIVISRAPLLPQKSRLMCIRNVSIVPWFIHPLGSLYQRLTSPGLNRALQTYITRVGSTSIRDIYSKCSAHEVAVFNRYPQSFVRAGALYAKWLRDIDYHTASSGFTYVRWVLTMITRLPIIPFRWYFQSFTSIFSQMNQDEADLWEIQCSTWVSQTSDSLLPGLTAQVCPNKLEFFQLQPNADRLSRFAAMSAKLGAWLVLKVLGVISWPLISWCFTHFVSFVDVLFYMLDLHWNTSPGGIVFTILLFWFGVTGPKLSFPNFQFGFIRDFYYGIFVCLYQLPSQRHVYRVGVNWFYCILLNFSLVTLAFPHMHPIIFLLNRTLEHDHYVDGPVNLEPGSFFNITQVPVDIVHHPISSDIGYNWLRWSCYIVNILLLAAAYIYASGLFLEMTTDYEPIHDLEAHNDLSCGSICFHHTPSPVVAPAPAVVSTSTASGSGSSAPVNIVVPPPSPVPSLALPAPAVPILGNQPLPGTPPLAPQVLPALPAVVANDPLRAYNLPLRILGSFDNWRNLLSRQPVPPNQLDPNNSCVWDVLSSHLGIQGSVLWACYVSTLPGWQRARYAQGFVPAEDLSQVLNFFACTYTIYGGIANGICPRGPGAQVQPCVFNPAHPPHSVGAGLEGFPTFIAYIQNNQDGSFHFSNRGVARTGAGAFVPPAINDWIGWASRLVPDVEIGEVVNLPAKGFGTVYRRLLGTMANPLSMFPMGTRLQGYILPAVPVRQQIVTYVPNVRDSGYARALASDFKAKPLALDLTDFSPVDAARTLDQMAKQYDNFVRTGSGLQYPQVRFHLFHGVGGGGKSHTMIQDLVAQHAVTPFSPHDIMFHAWDHNLRSKFMSDVLAAFPQIGLQNNNFTSGCIPLIRPASGTVVFDDAGLMYNSYLPLFMAANPGVTDIWLTFDAAQGQGVIPTANAISRGHPATKDWLSPMSDHYGTEVIRWSQETADLYGFPRRVIPGRIAPRGQVVTVSQSPHNVPLLAVSPRFTQTQSMGGQVANTFQECQGHTINGDVCVDLGGLTATCTDTSAWTALTRPTGHTFLKMGPMMNTSAVVETSWAKSQILTALLTVATIRSTPYLTAAADVDGLVRTAVYSHLARNLSPGACAALGLPAPSPVIGSQGVKAEYRAGWLNNSKASDYYTARTHRAAMGVGGGAGGSAFSRHTAQITNDHSPVAHIVRHFTDLDPEAVLHVDSTGYHLPEPSPITAQPDPVDDINEPLDDVLREAMIPENQFETTFQHIVDGAPDALHHTRADKITDILGQRKRIRVGMHSAPWSTTDTKRLRALQKGFRKFFDVASWQAEGANGPLMEQCEREKLASWASKRTKKTLQQSIDKQDIDMQFTFTRLFPKGQYIKKKAKWRCNAFASQTVSDFHLGRIFRDAPRALYLEKQALKYAFDTTYLHCKASPDDMSRWYRQFWQPGIMTGNDYTAWDSGIDHVFLEFDLWLFDICGFPVEYMERFKFERLNTHSFLGNHMPRQESGDRWTWILNTLRNVALTGASLDCPPRTPLCVSGDDSVTLGAWRKTVGFNPQEWLMVPKREEGSTMEFCGLVFGGTDVSFGPAVVHWRSRFGLQQGRADADYWLSIKQAIIETSSKLGCDNTKLAGALLNLRRAILLFNLPSHLDIPDAPPEPVHVVETFVCRVNYVLRWFFWLV</sequence>
<evidence type="ECO:0000256" key="5">
    <source>
        <dbReference type="ARBA" id="ARBA00022801"/>
    </source>
</evidence>
<proteinExistence type="predicted"/>
<dbReference type="InterPro" id="IPR007094">
    <property type="entry name" value="RNA-dir_pol_PSvirus"/>
</dbReference>
<keyword evidence="8" id="KW-1133">Transmembrane helix</keyword>
<feature type="transmembrane region" description="Helical" evidence="8">
    <location>
        <begin position="719"/>
        <end position="738"/>
    </location>
</feature>
<reference evidence="11 12" key="1">
    <citation type="submission" date="2015-08" db="EMBL/GenBank/DDBJ databases">
        <title>A novel positive single-stranded RNA mycovirus isolated to Sclerotinia sclerotiorum.</title>
        <authorList>
            <person name="Li K."/>
            <person name="Xie J."/>
            <person name="Cheng J."/>
            <person name="Fu Y."/>
            <person name="Jiang D."/>
        </authorList>
    </citation>
    <scope>NUCLEOTIDE SEQUENCE [LARGE SCALE GENOMIC DNA]</scope>
    <source>
        <strain evidence="11">AX19</strain>
    </source>
</reference>
<keyword evidence="8" id="KW-0472">Membrane</keyword>
<keyword evidence="2" id="KW-0808">Transferase</keyword>
<dbReference type="InterPro" id="IPR002588">
    <property type="entry name" value="Alphavirus-like_MT_dom"/>
</dbReference>
<evidence type="ECO:0000256" key="6">
    <source>
        <dbReference type="ARBA" id="ARBA00022840"/>
    </source>
</evidence>
<dbReference type="PROSITE" id="PS51743">
    <property type="entry name" value="ALPHAVIRUS_MT"/>
    <property type="match status" value="1"/>
</dbReference>